<feature type="coiled-coil region" evidence="4">
    <location>
        <begin position="543"/>
        <end position="570"/>
    </location>
</feature>
<dbReference type="Gene3D" id="2.70.98.40">
    <property type="entry name" value="Glycoside hydrolase, family 65, N-terminal domain"/>
    <property type="match status" value="1"/>
</dbReference>
<accession>A0A9W5YCR7</accession>
<evidence type="ECO:0000256" key="2">
    <source>
        <dbReference type="PIRSR" id="PIRSR036289-50"/>
    </source>
</evidence>
<dbReference type="SUPFAM" id="SSF74650">
    <property type="entry name" value="Galactose mutarotase-like"/>
    <property type="match status" value="1"/>
</dbReference>
<dbReference type="InterPro" id="IPR012341">
    <property type="entry name" value="6hp_glycosidase-like_sf"/>
</dbReference>
<feature type="active site" description="Proton donor" evidence="2">
    <location>
        <position position="513"/>
    </location>
</feature>
<evidence type="ECO:0000259" key="7">
    <source>
        <dbReference type="Pfam" id="PF03636"/>
    </source>
</evidence>
<dbReference type="InterPro" id="IPR011013">
    <property type="entry name" value="Gal_mutarotase_sf_dom"/>
</dbReference>
<comment type="caution">
    <text evidence="8">The sequence shown here is derived from an EMBL/GenBank/DDBJ whole genome shotgun (WGS) entry which is preliminary data.</text>
</comment>
<dbReference type="PANTHER" id="PTHR11051:SF13">
    <property type="entry name" value="GLYCOSYL TRANSFERASE"/>
    <property type="match status" value="1"/>
</dbReference>
<organism evidence="8 9">
    <name type="scientific">Vallitalea longa</name>
    <dbReference type="NCBI Taxonomy" id="2936439"/>
    <lineage>
        <taxon>Bacteria</taxon>
        <taxon>Bacillati</taxon>
        <taxon>Bacillota</taxon>
        <taxon>Clostridia</taxon>
        <taxon>Lachnospirales</taxon>
        <taxon>Vallitaleaceae</taxon>
        <taxon>Vallitalea</taxon>
    </lineage>
</organism>
<name>A0A9W5YCR7_9FIRM</name>
<feature type="domain" description="Glycoside hydrolase family 65 central catalytic" evidence="5">
    <location>
        <begin position="349"/>
        <end position="714"/>
    </location>
</feature>
<evidence type="ECO:0000256" key="3">
    <source>
        <dbReference type="PIRSR" id="PIRSR036289-51"/>
    </source>
</evidence>
<dbReference type="Pfam" id="PF03632">
    <property type="entry name" value="Glyco_hydro_65m"/>
    <property type="match status" value="1"/>
</dbReference>
<evidence type="ECO:0000313" key="9">
    <source>
        <dbReference type="Proteomes" id="UP001144256"/>
    </source>
</evidence>
<feature type="binding site" evidence="3">
    <location>
        <begin position="626"/>
        <end position="627"/>
    </location>
    <ligand>
        <name>substrate</name>
    </ligand>
</feature>
<dbReference type="InterPro" id="IPR008928">
    <property type="entry name" value="6-hairpin_glycosidase_sf"/>
</dbReference>
<evidence type="ECO:0000256" key="1">
    <source>
        <dbReference type="ARBA" id="ARBA00006768"/>
    </source>
</evidence>
<gene>
    <name evidence="8" type="ORF">SH1V18_26800</name>
</gene>
<evidence type="ECO:0000259" key="6">
    <source>
        <dbReference type="Pfam" id="PF03633"/>
    </source>
</evidence>
<protein>
    <submittedName>
        <fullName evidence="8">Glycosyl hydrolase</fullName>
    </submittedName>
</protein>
<dbReference type="Pfam" id="PF03636">
    <property type="entry name" value="Glyco_hydro_65N"/>
    <property type="match status" value="1"/>
</dbReference>
<evidence type="ECO:0000313" key="8">
    <source>
        <dbReference type="EMBL" id="GKX30200.1"/>
    </source>
</evidence>
<feature type="domain" description="Glycoside hydrolase family 65 N-terminal" evidence="7">
    <location>
        <begin position="33"/>
        <end position="292"/>
    </location>
</feature>
<dbReference type="InterPro" id="IPR005196">
    <property type="entry name" value="Glyco_hydro_65_N"/>
</dbReference>
<dbReference type="InterPro" id="IPR037018">
    <property type="entry name" value="GH65_N"/>
</dbReference>
<dbReference type="Gene3D" id="1.50.10.10">
    <property type="match status" value="1"/>
</dbReference>
<dbReference type="GO" id="GO:0005975">
    <property type="term" value="P:carbohydrate metabolic process"/>
    <property type="evidence" value="ECO:0007669"/>
    <property type="project" value="InterPro"/>
</dbReference>
<proteinExistence type="inferred from homology"/>
<dbReference type="InterPro" id="IPR005194">
    <property type="entry name" value="Glyco_hydro_65_C"/>
</dbReference>
<evidence type="ECO:0000256" key="4">
    <source>
        <dbReference type="SAM" id="Coils"/>
    </source>
</evidence>
<dbReference type="InterPro" id="IPR005195">
    <property type="entry name" value="Glyco_hydro_65_M"/>
</dbReference>
<dbReference type="InterPro" id="IPR017045">
    <property type="entry name" value="Malt_Pase/Glycosyl_Hdrlase"/>
</dbReference>
<reference evidence="8" key="1">
    <citation type="submission" date="2022-06" db="EMBL/GenBank/DDBJ databases">
        <title>Vallitalea longa sp. nov., an anaerobic bacterium isolated from marine sediment.</title>
        <authorList>
            <person name="Hirano S."/>
            <person name="Terahara T."/>
            <person name="Mori K."/>
            <person name="Hamada M."/>
            <person name="Matsumoto R."/>
            <person name="Kobayashi T."/>
        </authorList>
    </citation>
    <scope>NUCLEOTIDE SEQUENCE</scope>
    <source>
        <strain evidence="8">SH18-1</strain>
    </source>
</reference>
<keyword evidence="9" id="KW-1185">Reference proteome</keyword>
<sequence length="816" mass="94784">MINSRMSEKGDNILGISEKSKAIYPYNEWEIIEDRFDVNNNYRNETVFALSNGYIGTRGTFEENYKFDKETGLEGTFLNGFYESEKIRYGEFNYGFPDVSQTMLNVQNGKIIKIKLDDEEFNMNEGSILEYKRVLKLKEGILIRNITWVSPKGKKIRITFKRLVSLTNKHLMAIKCEITPLNFDGEINIISEIDGDVINHTADTNPLIDYGPYSRVLQPEEIKADNTLLSIISKTKNTKFVLCCASENKLISNNDYKISNVEEEYKSSVRYQIQGIQNQTVTFEKYISYVSSMDYDPNEIKGITNKILIQASTEGFNNIAMDQKSYVYDFFDSADVKIQGDAALQQGIRFNLFHLMQACGRDGKTGMGAKGITGEGYEGHNFWDTEMYIIQVLVYISKDLAKHLLDFRYSTLDAARDRAIELGHPNGALYPWRTINGKEASAYYPLGTAQYHINADISYAFHKYVEVTDDVEYLVEKAAEVYIETARVWLDVGDFIKERDNKFCIHCVTGPDEYTALVDNNCYTNLMARENLLYAYDTVCWMKKNRLKEYKELANRLELKETELELFKKAADNMYFPYDEKLEIYGQDDTFLYRKPWHPERLPEEKRSLLYKYYHPLFVFRHKMCKQVDLLMAMYLLRDKFSKEEIEKHYQYYEPLTLNHSSLSTCILGILSCDLGYYDKAYEYFTSTSRLDLDDYNQSVHTGIHAANMAGTWMNIVFGFAGMKTYDDKLTFNPYIPKAWGSYSFNVTYKNKIINVTINHEQIIYKLTQGDECVIKHKDKELVLIKDKDVVVTAKFENVEKEDDSSKDKDKHKVFG</sequence>
<keyword evidence="8" id="KW-0378">Hydrolase</keyword>
<dbReference type="GO" id="GO:0016757">
    <property type="term" value="F:glycosyltransferase activity"/>
    <property type="evidence" value="ECO:0007669"/>
    <property type="project" value="UniProtKB-ARBA"/>
</dbReference>
<dbReference type="GO" id="GO:0004553">
    <property type="term" value="F:hydrolase activity, hydrolyzing O-glycosyl compounds"/>
    <property type="evidence" value="ECO:0007669"/>
    <property type="project" value="TreeGrafter"/>
</dbReference>
<dbReference type="Gene3D" id="2.60.420.10">
    <property type="entry name" value="Maltose phosphorylase, domain 3"/>
    <property type="match status" value="1"/>
</dbReference>
<dbReference type="RefSeq" id="WP_281816184.1">
    <property type="nucleotide sequence ID" value="NZ_BRLB01000008.1"/>
</dbReference>
<dbReference type="GO" id="GO:0030246">
    <property type="term" value="F:carbohydrate binding"/>
    <property type="evidence" value="ECO:0007669"/>
    <property type="project" value="InterPro"/>
</dbReference>
<dbReference type="PANTHER" id="PTHR11051">
    <property type="entry name" value="GLYCOSYL HYDROLASE-RELATED"/>
    <property type="match status" value="1"/>
</dbReference>
<dbReference type="EMBL" id="BRLB01000008">
    <property type="protein sequence ID" value="GKX30200.1"/>
    <property type="molecule type" value="Genomic_DNA"/>
</dbReference>
<dbReference type="PIRSF" id="PIRSF036289">
    <property type="entry name" value="Glycosyl_hydrolase_malt_phosph"/>
    <property type="match status" value="1"/>
</dbReference>
<evidence type="ECO:0000259" key="5">
    <source>
        <dbReference type="Pfam" id="PF03632"/>
    </source>
</evidence>
<dbReference type="AlphaFoldDB" id="A0A9W5YCR7"/>
<comment type="similarity">
    <text evidence="1">Belongs to the glycosyl hydrolase 65 family.</text>
</comment>
<dbReference type="Pfam" id="PF03633">
    <property type="entry name" value="Glyco_hydro_65C"/>
    <property type="match status" value="1"/>
</dbReference>
<feature type="binding site" evidence="3">
    <location>
        <begin position="383"/>
        <end position="384"/>
    </location>
    <ligand>
        <name>substrate</name>
    </ligand>
</feature>
<dbReference type="SUPFAM" id="SSF48208">
    <property type="entry name" value="Six-hairpin glycosidases"/>
    <property type="match status" value="1"/>
</dbReference>
<keyword evidence="4" id="KW-0175">Coiled coil</keyword>
<feature type="domain" description="Glycoside hydrolase family 65 C-terminal" evidence="6">
    <location>
        <begin position="723"/>
        <end position="784"/>
    </location>
</feature>
<dbReference type="Proteomes" id="UP001144256">
    <property type="component" value="Unassembled WGS sequence"/>
</dbReference>